<evidence type="ECO:0000256" key="1">
    <source>
        <dbReference type="ARBA" id="ARBA00022630"/>
    </source>
</evidence>
<dbReference type="Proteomes" id="UP000476332">
    <property type="component" value="Unassembled WGS sequence"/>
</dbReference>
<dbReference type="GO" id="GO:0016652">
    <property type="term" value="F:oxidoreductase activity, acting on NAD(P)H as acceptor"/>
    <property type="evidence" value="ECO:0007669"/>
    <property type="project" value="UniProtKB-UniRule"/>
</dbReference>
<dbReference type="EC" id="1.7.1.17" evidence="6"/>
<evidence type="ECO:0000313" key="9">
    <source>
        <dbReference type="Proteomes" id="UP000476332"/>
    </source>
</evidence>
<dbReference type="GO" id="GO:0009055">
    <property type="term" value="F:electron transfer activity"/>
    <property type="evidence" value="ECO:0007669"/>
    <property type="project" value="UniProtKB-UniRule"/>
</dbReference>
<keyword evidence="1 6" id="KW-0285">Flavoprotein</keyword>
<evidence type="ECO:0000313" key="8">
    <source>
        <dbReference type="EMBL" id="NDV85920.1"/>
    </source>
</evidence>
<evidence type="ECO:0000256" key="6">
    <source>
        <dbReference type="HAMAP-Rule" id="MF_01216"/>
    </source>
</evidence>
<name>A0A6L9ME27_9HYPH</name>
<organism evidence="8 9">
    <name type="scientific">Aurantimonas aggregata</name>
    <dbReference type="NCBI Taxonomy" id="2047720"/>
    <lineage>
        <taxon>Bacteria</taxon>
        <taxon>Pseudomonadati</taxon>
        <taxon>Pseudomonadota</taxon>
        <taxon>Alphaproteobacteria</taxon>
        <taxon>Hyphomicrobiales</taxon>
        <taxon>Aurantimonadaceae</taxon>
        <taxon>Aurantimonas</taxon>
    </lineage>
</organism>
<feature type="domain" description="Flavodoxin-like fold" evidence="7">
    <location>
        <begin position="3"/>
        <end position="199"/>
    </location>
</feature>
<keyword evidence="4 6" id="KW-0520">NAD</keyword>
<comment type="function">
    <text evidence="6">Quinone reductase that provides resistance to thiol-specific stress caused by electrophilic quinones.</text>
</comment>
<comment type="function">
    <text evidence="6">Also exhibits azoreductase activity. Catalyzes the reductive cleavage of the azo bond in aromatic azo compounds to the corresponding amines.</text>
</comment>
<evidence type="ECO:0000256" key="5">
    <source>
        <dbReference type="ARBA" id="ARBA00048542"/>
    </source>
</evidence>
<feature type="binding site" evidence="6">
    <location>
        <position position="10"/>
    </location>
    <ligand>
        <name>FMN</name>
        <dbReference type="ChEBI" id="CHEBI:58210"/>
    </ligand>
</feature>
<keyword evidence="3 6" id="KW-0560">Oxidoreductase</keyword>
<evidence type="ECO:0000256" key="4">
    <source>
        <dbReference type="ARBA" id="ARBA00023027"/>
    </source>
</evidence>
<comment type="catalytic activity">
    <reaction evidence="5">
        <text>N,N-dimethyl-1,4-phenylenediamine + anthranilate + 2 NAD(+) = 2-(4-dimethylaminophenyl)diazenylbenzoate + 2 NADH + 2 H(+)</text>
        <dbReference type="Rhea" id="RHEA:55872"/>
        <dbReference type="ChEBI" id="CHEBI:15378"/>
        <dbReference type="ChEBI" id="CHEBI:15783"/>
        <dbReference type="ChEBI" id="CHEBI:16567"/>
        <dbReference type="ChEBI" id="CHEBI:57540"/>
        <dbReference type="ChEBI" id="CHEBI:57945"/>
        <dbReference type="ChEBI" id="CHEBI:71579"/>
        <dbReference type="EC" id="1.7.1.17"/>
    </reaction>
    <physiologicalReaction direction="right-to-left" evidence="5">
        <dbReference type="Rhea" id="RHEA:55874"/>
    </physiologicalReaction>
</comment>
<dbReference type="InterPro" id="IPR029039">
    <property type="entry name" value="Flavoprotein-like_sf"/>
</dbReference>
<accession>A0A6L9ME27</accession>
<reference evidence="8 9" key="1">
    <citation type="submission" date="2020-01" db="EMBL/GenBank/DDBJ databases">
        <title>Genomes of bacteria type strains.</title>
        <authorList>
            <person name="Chen J."/>
            <person name="Zhu S."/>
            <person name="Chen J."/>
        </authorList>
    </citation>
    <scope>NUCLEOTIDE SEQUENCE [LARGE SCALE GENOMIC DNA]</scope>
    <source>
        <strain evidence="8 9">KCTC 52919</strain>
    </source>
</reference>
<dbReference type="PANTHER" id="PTHR43741">
    <property type="entry name" value="FMN-DEPENDENT NADH-AZOREDUCTASE 1"/>
    <property type="match status" value="1"/>
</dbReference>
<protein>
    <recommendedName>
        <fullName evidence="6">FMN dependent NADH:quinone oxidoreductase</fullName>
        <ecNumber evidence="6">1.6.5.-</ecNumber>
    </recommendedName>
    <alternativeName>
        <fullName evidence="6">Azo-dye reductase</fullName>
    </alternativeName>
    <alternativeName>
        <fullName evidence="6">FMN-dependent NADH-azo compound oxidoreductase</fullName>
    </alternativeName>
    <alternativeName>
        <fullName evidence="6">FMN-dependent NADH-azoreductase</fullName>
        <ecNumber evidence="6">1.7.1.17</ecNumber>
    </alternativeName>
</protein>
<dbReference type="SUPFAM" id="SSF52218">
    <property type="entry name" value="Flavoproteins"/>
    <property type="match status" value="1"/>
</dbReference>
<feature type="binding site" evidence="6">
    <location>
        <begin position="16"/>
        <end position="18"/>
    </location>
    <ligand>
        <name>FMN</name>
        <dbReference type="ChEBI" id="CHEBI:58210"/>
    </ligand>
</feature>
<dbReference type="PANTHER" id="PTHR43741:SF2">
    <property type="entry name" value="FMN-DEPENDENT NADH:QUINONE OXIDOREDUCTASE"/>
    <property type="match status" value="1"/>
</dbReference>
<dbReference type="Gene3D" id="3.40.50.360">
    <property type="match status" value="1"/>
</dbReference>
<feature type="binding site" evidence="6">
    <location>
        <begin position="95"/>
        <end position="98"/>
    </location>
    <ligand>
        <name>FMN</name>
        <dbReference type="ChEBI" id="CHEBI:58210"/>
    </ligand>
</feature>
<dbReference type="RefSeq" id="WP_163042607.1">
    <property type="nucleotide sequence ID" value="NZ_JAAAMJ010000001.1"/>
</dbReference>
<evidence type="ECO:0000259" key="7">
    <source>
        <dbReference type="Pfam" id="PF02525"/>
    </source>
</evidence>
<dbReference type="GO" id="GO:0016655">
    <property type="term" value="F:oxidoreductase activity, acting on NAD(P)H, quinone or similar compound as acceptor"/>
    <property type="evidence" value="ECO:0007669"/>
    <property type="project" value="InterPro"/>
</dbReference>
<dbReference type="InterPro" id="IPR050104">
    <property type="entry name" value="FMN-dep_NADH:Q_OxRdtase_AzoR1"/>
</dbReference>
<dbReference type="HAMAP" id="MF_01216">
    <property type="entry name" value="Azoreductase_type1"/>
    <property type="match status" value="1"/>
</dbReference>
<comment type="subunit">
    <text evidence="6">Homodimer.</text>
</comment>
<evidence type="ECO:0000256" key="2">
    <source>
        <dbReference type="ARBA" id="ARBA00022643"/>
    </source>
</evidence>
<gene>
    <name evidence="6" type="primary">azoR</name>
    <name evidence="8" type="ORF">GTW51_04295</name>
</gene>
<proteinExistence type="inferred from homology"/>
<sequence>MSTVLAIASSALGDASVSNGLVDDAVAALRASDPQLRVIARDLGLNPVPHLGLDAATALRGGEPANDAQAAARSLSDQLIREVRDADLIVIGAPMYNFGITSTLKAWFDHLLRAGETFRYTAAGPEGLIKGKRALVIETRGGKYSEGPAAAMDSQEPHLCTLLGFIGISDVTFVRAESLAIDPDIRAAAIEAARQEIERVAGRSLAEAA</sequence>
<comment type="cofactor">
    <cofactor evidence="6">
        <name>FMN</name>
        <dbReference type="ChEBI" id="CHEBI:58210"/>
    </cofactor>
    <text evidence="6">Binds 1 FMN per subunit.</text>
</comment>
<dbReference type="Pfam" id="PF02525">
    <property type="entry name" value="Flavodoxin_2"/>
    <property type="match status" value="1"/>
</dbReference>
<dbReference type="InterPro" id="IPR003680">
    <property type="entry name" value="Flavodoxin_fold"/>
</dbReference>
<dbReference type="InterPro" id="IPR023048">
    <property type="entry name" value="NADH:quinone_OxRdtase_FMN_depd"/>
</dbReference>
<comment type="caution">
    <text evidence="8">The sequence shown here is derived from an EMBL/GenBank/DDBJ whole genome shotgun (WGS) entry which is preliminary data.</text>
</comment>
<dbReference type="EMBL" id="JAAAMJ010000001">
    <property type="protein sequence ID" value="NDV85920.1"/>
    <property type="molecule type" value="Genomic_DNA"/>
</dbReference>
<dbReference type="GO" id="GO:0010181">
    <property type="term" value="F:FMN binding"/>
    <property type="evidence" value="ECO:0007669"/>
    <property type="project" value="UniProtKB-UniRule"/>
</dbReference>
<keyword evidence="2 6" id="KW-0288">FMN</keyword>
<evidence type="ECO:0000256" key="3">
    <source>
        <dbReference type="ARBA" id="ARBA00023002"/>
    </source>
</evidence>
<dbReference type="AlphaFoldDB" id="A0A6L9ME27"/>
<dbReference type="EC" id="1.6.5.-" evidence="6"/>
<comment type="catalytic activity">
    <reaction evidence="6">
        <text>2 a quinone + NADH + H(+) = 2 a 1,4-benzosemiquinone + NAD(+)</text>
        <dbReference type="Rhea" id="RHEA:65952"/>
        <dbReference type="ChEBI" id="CHEBI:15378"/>
        <dbReference type="ChEBI" id="CHEBI:57540"/>
        <dbReference type="ChEBI" id="CHEBI:57945"/>
        <dbReference type="ChEBI" id="CHEBI:132124"/>
        <dbReference type="ChEBI" id="CHEBI:134225"/>
    </reaction>
</comment>
<keyword evidence="9" id="KW-1185">Reference proteome</keyword>
<feature type="binding site" evidence="6">
    <location>
        <begin position="139"/>
        <end position="142"/>
    </location>
    <ligand>
        <name>FMN</name>
        <dbReference type="ChEBI" id="CHEBI:58210"/>
    </ligand>
</feature>
<comment type="similarity">
    <text evidence="6">Belongs to the azoreductase type 1 family.</text>
</comment>